<name>A0AAW3U1N3_XANEU</name>
<protein>
    <submittedName>
        <fullName evidence="2">Uncharacterized protein</fullName>
    </submittedName>
</protein>
<feature type="region of interest" description="Disordered" evidence="1">
    <location>
        <begin position="1"/>
        <end position="23"/>
    </location>
</feature>
<evidence type="ECO:0000313" key="3">
    <source>
        <dbReference type="Proteomes" id="UP000576603"/>
    </source>
</evidence>
<evidence type="ECO:0000256" key="1">
    <source>
        <dbReference type="SAM" id="MobiDB-lite"/>
    </source>
</evidence>
<dbReference type="RefSeq" id="WP_184420378.1">
    <property type="nucleotide sequence ID" value="NZ_JACHNK010000002.1"/>
</dbReference>
<dbReference type="Proteomes" id="UP000576603">
    <property type="component" value="Unassembled WGS sequence"/>
</dbReference>
<comment type="caution">
    <text evidence="2">The sequence shown here is derived from an EMBL/GenBank/DDBJ whole genome shotgun (WGS) entry which is preliminary data.</text>
</comment>
<proteinExistence type="predicted"/>
<sequence>MNTSQPHDPHPRLAPSPGKTASRLPHIRTLHLQHIGNLRQRASPSPTMRVHAGHLAKPALALQSLRVDIRHLARTKHF</sequence>
<gene>
    <name evidence="2" type="ORF">FHY32_001273</name>
</gene>
<evidence type="ECO:0000313" key="2">
    <source>
        <dbReference type="EMBL" id="MBB4722955.1"/>
    </source>
</evidence>
<dbReference type="EMBL" id="JACHNL010000002">
    <property type="protein sequence ID" value="MBB4722955.1"/>
    <property type="molecule type" value="Genomic_DNA"/>
</dbReference>
<reference evidence="2 3" key="1">
    <citation type="submission" date="2020-08" db="EMBL/GenBank/DDBJ databases">
        <title>Studying the diversity of plant-associated saprophytic bacteria and their role in host health and plant-pathogen interactions.</title>
        <authorList>
            <person name="Potnis N."/>
        </authorList>
    </citation>
    <scope>NUCLEOTIDE SEQUENCE [LARGE SCALE GENOMIC DNA]</scope>
    <source>
        <strain evidence="2 3">CFBP 7922</strain>
    </source>
</reference>
<accession>A0AAW3U1N3</accession>
<dbReference type="AlphaFoldDB" id="A0AAW3U1N3"/>
<organism evidence="2 3">
    <name type="scientific">Xanthomonas euvesicatoria</name>
    <dbReference type="NCBI Taxonomy" id="456327"/>
    <lineage>
        <taxon>Bacteria</taxon>
        <taxon>Pseudomonadati</taxon>
        <taxon>Pseudomonadota</taxon>
        <taxon>Gammaproteobacteria</taxon>
        <taxon>Lysobacterales</taxon>
        <taxon>Lysobacteraceae</taxon>
        <taxon>Xanthomonas</taxon>
    </lineage>
</organism>